<evidence type="ECO:0000259" key="6">
    <source>
        <dbReference type="Pfam" id="PF04932"/>
    </source>
</evidence>
<dbReference type="GO" id="GO:0016020">
    <property type="term" value="C:membrane"/>
    <property type="evidence" value="ECO:0007669"/>
    <property type="project" value="UniProtKB-SubCell"/>
</dbReference>
<feature type="transmembrane region" description="Helical" evidence="5">
    <location>
        <begin position="155"/>
        <end position="175"/>
    </location>
</feature>
<dbReference type="eggNOG" id="COG3307">
    <property type="taxonomic scope" value="Bacteria"/>
</dbReference>
<dbReference type="AlphaFoldDB" id="Q4A112"/>
<feature type="transmembrane region" description="Helical" evidence="5">
    <location>
        <begin position="182"/>
        <end position="199"/>
    </location>
</feature>
<evidence type="ECO:0000256" key="2">
    <source>
        <dbReference type="ARBA" id="ARBA00022692"/>
    </source>
</evidence>
<feature type="transmembrane region" description="Helical" evidence="5">
    <location>
        <begin position="7"/>
        <end position="24"/>
    </location>
</feature>
<dbReference type="GeneID" id="3617274"/>
<dbReference type="Proteomes" id="UP000006371">
    <property type="component" value="Chromosome"/>
</dbReference>
<evidence type="ECO:0000256" key="1">
    <source>
        <dbReference type="ARBA" id="ARBA00004141"/>
    </source>
</evidence>
<organism evidence="7 8">
    <name type="scientific">Staphylococcus saprophyticus subsp. saprophyticus (strain ATCC 15305 / DSM 20229 / NCIMB 8711 / NCTC 7292 / S-41)</name>
    <dbReference type="NCBI Taxonomy" id="342451"/>
    <lineage>
        <taxon>Bacteria</taxon>
        <taxon>Bacillati</taxon>
        <taxon>Bacillota</taxon>
        <taxon>Bacilli</taxon>
        <taxon>Bacillales</taxon>
        <taxon>Staphylococcaceae</taxon>
        <taxon>Staphylococcus</taxon>
    </lineage>
</organism>
<keyword evidence="8" id="KW-1185">Reference proteome</keyword>
<dbReference type="PATRIC" id="fig|342451.11.peg.70"/>
<protein>
    <submittedName>
        <fullName evidence="7">Putative polysaccharide polymerase</fullName>
    </submittedName>
</protein>
<dbReference type="InterPro" id="IPR007016">
    <property type="entry name" value="O-antigen_ligase-rel_domated"/>
</dbReference>
<gene>
    <name evidence="7" type="ordered locus">SSP0069</name>
</gene>
<feature type="transmembrane region" description="Helical" evidence="5">
    <location>
        <begin position="30"/>
        <end position="50"/>
    </location>
</feature>
<evidence type="ECO:0000313" key="8">
    <source>
        <dbReference type="Proteomes" id="UP000006371"/>
    </source>
</evidence>
<evidence type="ECO:0000256" key="3">
    <source>
        <dbReference type="ARBA" id="ARBA00022989"/>
    </source>
</evidence>
<dbReference type="InterPro" id="IPR051533">
    <property type="entry name" value="WaaL-like"/>
</dbReference>
<evidence type="ECO:0000256" key="5">
    <source>
        <dbReference type="SAM" id="Phobius"/>
    </source>
</evidence>
<proteinExistence type="predicted"/>
<accession>Q4A112</accession>
<dbReference type="RefSeq" id="WP_011302070.1">
    <property type="nucleotide sequence ID" value="NC_007350.1"/>
</dbReference>
<feature type="transmembrane region" description="Helical" evidence="5">
    <location>
        <begin position="320"/>
        <end position="343"/>
    </location>
</feature>
<evidence type="ECO:0000313" key="7">
    <source>
        <dbReference type="EMBL" id="BAE17214.1"/>
    </source>
</evidence>
<feature type="transmembrane region" description="Helical" evidence="5">
    <location>
        <begin position="93"/>
        <end position="110"/>
    </location>
</feature>
<name>Q4A112_STAS1</name>
<feature type="transmembrane region" description="Helical" evidence="5">
    <location>
        <begin position="119"/>
        <end position="135"/>
    </location>
</feature>
<dbReference type="HOGENOM" id="CLU_663336_0_0_9"/>
<dbReference type="KEGG" id="ssp:SSP0069"/>
<feature type="transmembrane region" description="Helical" evidence="5">
    <location>
        <begin position="377"/>
        <end position="397"/>
    </location>
</feature>
<feature type="domain" description="O-antigen ligase-related" evidence="6">
    <location>
        <begin position="189"/>
        <end position="332"/>
    </location>
</feature>
<keyword evidence="3 5" id="KW-1133">Transmembrane helix</keyword>
<sequence>MKTYTKLIFSKEILFVLFLYAGFYKSVVPFSGAIDITIALLFASISITLYDTIKDGYLYKQSLVSIIIFIFFIVYIFISYFYSPSADSLTKSLHFSLTSGWAFIGSFLIIKSNNSFNKVFKGIIILALISSIFGLKEYFNNTIHTQLNVFGSDYLALGRLLGISILILLANILLIKQSITNKIFTSMTTLFLLLILIVSGGRAPLLFLIITILIFLLFQVNLNNKTLKYNKLLPSFIVFLITVVLIFFKSNLAIFETFKTRLLFLTTQSGGGASASGRIDRFKIAFDMFKDSPIYGKGIDSFSKYYGMANDYPHNIFLEIAAELGIIGILIFSIILIYSLYNLHLNFQKDKQNKLLYWKILLIFIYTLLNANISGDIIGNKILFASLGFMIAFSNIYRHNLSINKN</sequence>
<feature type="transmembrane region" description="Helical" evidence="5">
    <location>
        <begin position="205"/>
        <end position="224"/>
    </location>
</feature>
<comment type="subcellular location">
    <subcellularLocation>
        <location evidence="1">Membrane</location>
        <topology evidence="1">Multi-pass membrane protein</topology>
    </subcellularLocation>
</comment>
<evidence type="ECO:0000256" key="4">
    <source>
        <dbReference type="ARBA" id="ARBA00023136"/>
    </source>
</evidence>
<dbReference type="PANTHER" id="PTHR37422">
    <property type="entry name" value="TEICHURONIC ACID BIOSYNTHESIS PROTEIN TUAE"/>
    <property type="match status" value="1"/>
</dbReference>
<dbReference type="PANTHER" id="PTHR37422:SF17">
    <property type="entry name" value="O-ANTIGEN LIGASE"/>
    <property type="match status" value="1"/>
</dbReference>
<dbReference type="EMBL" id="AP008934">
    <property type="protein sequence ID" value="BAE17214.1"/>
    <property type="molecule type" value="Genomic_DNA"/>
</dbReference>
<feature type="transmembrane region" description="Helical" evidence="5">
    <location>
        <begin position="355"/>
        <end position="371"/>
    </location>
</feature>
<feature type="transmembrane region" description="Helical" evidence="5">
    <location>
        <begin position="62"/>
        <end position="81"/>
    </location>
</feature>
<feature type="transmembrane region" description="Helical" evidence="5">
    <location>
        <begin position="236"/>
        <end position="255"/>
    </location>
</feature>
<dbReference type="OrthoDB" id="104748at2"/>
<reference evidence="7 8" key="1">
    <citation type="journal article" date="2005" name="Proc. Natl. Acad. Sci. U.S.A.">
        <title>Whole genome sequence of Staphylococcus saprophyticus reveals the pathogenesis of uncomplicated urinary tract infection.</title>
        <authorList>
            <person name="Kuroda M."/>
            <person name="Yamashita A."/>
            <person name="Hirakawa H."/>
            <person name="Kumano M."/>
            <person name="Morikawa K."/>
            <person name="Higashide M."/>
            <person name="Maruyama A."/>
            <person name="Inose Y."/>
            <person name="Matoba K."/>
            <person name="Toh H."/>
            <person name="Kuhara S."/>
            <person name="Hattori M."/>
            <person name="Ohta T."/>
        </authorList>
    </citation>
    <scope>NUCLEOTIDE SEQUENCE [LARGE SCALE GENOMIC DNA]</scope>
    <source>
        <strain evidence="8">ATCC 15305 / DSM 20229 / NCIMB 8711 / NCTC 7292 / S-41</strain>
    </source>
</reference>
<keyword evidence="4 5" id="KW-0472">Membrane</keyword>
<dbReference type="Pfam" id="PF04932">
    <property type="entry name" value="Wzy_C"/>
    <property type="match status" value="1"/>
</dbReference>
<keyword evidence="2 5" id="KW-0812">Transmembrane</keyword>